<proteinExistence type="inferred from homology"/>
<accession>A0A7W7Y0D7</accession>
<dbReference type="EMBL" id="JACHHX010000010">
    <property type="protein sequence ID" value="MBB5015757.1"/>
    <property type="molecule type" value="Genomic_DNA"/>
</dbReference>
<dbReference type="Proteomes" id="UP000519004">
    <property type="component" value="Unassembled WGS sequence"/>
</dbReference>
<evidence type="ECO:0000256" key="2">
    <source>
        <dbReference type="ARBA" id="ARBA00022559"/>
    </source>
</evidence>
<organism evidence="8 9">
    <name type="scientific">Rehaibacterium terrae</name>
    <dbReference type="NCBI Taxonomy" id="1341696"/>
    <lineage>
        <taxon>Bacteria</taxon>
        <taxon>Pseudomonadati</taxon>
        <taxon>Pseudomonadota</taxon>
        <taxon>Gammaproteobacteria</taxon>
        <taxon>Lysobacterales</taxon>
        <taxon>Lysobacteraceae</taxon>
        <taxon>Rehaibacterium</taxon>
    </lineage>
</organism>
<evidence type="ECO:0000256" key="3">
    <source>
        <dbReference type="ARBA" id="ARBA00023002"/>
    </source>
</evidence>
<dbReference type="InterPro" id="IPR013766">
    <property type="entry name" value="Thioredoxin_domain"/>
</dbReference>
<evidence type="ECO:0000313" key="8">
    <source>
        <dbReference type="EMBL" id="MBB5015757.1"/>
    </source>
</evidence>
<dbReference type="PRINTS" id="PR01011">
    <property type="entry name" value="GLUTPROXDASE"/>
</dbReference>
<keyword evidence="9" id="KW-1185">Reference proteome</keyword>
<dbReference type="PIRSF" id="PIRSF000303">
    <property type="entry name" value="Glutathion_perox"/>
    <property type="match status" value="1"/>
</dbReference>
<sequence length="189" mass="20674">MRSSLKKMVFSMVVGLLAASPALAGGTLLDLEYRPLAGQERVNLAERFAGQVLLVVNTASKCGFTPQYEGLEALHQKYRDRGFSVVGFPSNDFMGQEPGTEEEIREFCTLTYGVKFPMFEKVHVKGREATALYRRLAAETGQAPAWNFHKYLIDREGRVVGSFGSRTAPDDAGLVGEIERLLAAPAPGS</sequence>
<evidence type="ECO:0000256" key="4">
    <source>
        <dbReference type="PIRSR" id="PIRSR000303-1"/>
    </source>
</evidence>
<dbReference type="GO" id="GO:0004601">
    <property type="term" value="F:peroxidase activity"/>
    <property type="evidence" value="ECO:0007669"/>
    <property type="project" value="UniProtKB-KW"/>
</dbReference>
<dbReference type="PROSITE" id="PS51355">
    <property type="entry name" value="GLUTATHIONE_PEROXID_3"/>
    <property type="match status" value="1"/>
</dbReference>
<gene>
    <name evidence="8" type="ORF">HNQ58_001665</name>
</gene>
<dbReference type="Gene3D" id="3.40.30.10">
    <property type="entry name" value="Glutaredoxin"/>
    <property type="match status" value="1"/>
</dbReference>
<dbReference type="CDD" id="cd00340">
    <property type="entry name" value="GSH_Peroxidase"/>
    <property type="match status" value="1"/>
</dbReference>
<evidence type="ECO:0000259" key="7">
    <source>
        <dbReference type="PROSITE" id="PS51352"/>
    </source>
</evidence>
<comment type="similarity">
    <text evidence="1 5">Belongs to the glutathione peroxidase family.</text>
</comment>
<evidence type="ECO:0000256" key="5">
    <source>
        <dbReference type="RuleBase" id="RU000499"/>
    </source>
</evidence>
<keyword evidence="6" id="KW-0732">Signal</keyword>
<dbReference type="PANTHER" id="PTHR11592">
    <property type="entry name" value="GLUTATHIONE PEROXIDASE"/>
    <property type="match status" value="1"/>
</dbReference>
<dbReference type="InterPro" id="IPR000889">
    <property type="entry name" value="Glutathione_peroxidase"/>
</dbReference>
<evidence type="ECO:0000313" key="9">
    <source>
        <dbReference type="Proteomes" id="UP000519004"/>
    </source>
</evidence>
<dbReference type="PROSITE" id="PS00460">
    <property type="entry name" value="GLUTATHIONE_PEROXID_1"/>
    <property type="match status" value="1"/>
</dbReference>
<name>A0A7W7Y0D7_9GAMM</name>
<evidence type="ECO:0000256" key="1">
    <source>
        <dbReference type="ARBA" id="ARBA00006926"/>
    </source>
</evidence>
<keyword evidence="2 5" id="KW-0575">Peroxidase</keyword>
<dbReference type="SUPFAM" id="SSF52833">
    <property type="entry name" value="Thioredoxin-like"/>
    <property type="match status" value="1"/>
</dbReference>
<protein>
    <recommendedName>
        <fullName evidence="5">Glutathione peroxidase</fullName>
    </recommendedName>
</protein>
<dbReference type="AlphaFoldDB" id="A0A7W7Y0D7"/>
<dbReference type="InterPro" id="IPR036249">
    <property type="entry name" value="Thioredoxin-like_sf"/>
</dbReference>
<feature type="active site" evidence="4">
    <location>
        <position position="62"/>
    </location>
</feature>
<dbReference type="PANTHER" id="PTHR11592:SF40">
    <property type="entry name" value="THIOREDOXIN_GLUTATHIONE PEROXIDASE BTUE"/>
    <property type="match status" value="1"/>
</dbReference>
<evidence type="ECO:0000256" key="6">
    <source>
        <dbReference type="SAM" id="SignalP"/>
    </source>
</evidence>
<dbReference type="PROSITE" id="PS51352">
    <property type="entry name" value="THIOREDOXIN_2"/>
    <property type="match status" value="1"/>
</dbReference>
<dbReference type="RefSeq" id="WP_409617992.1">
    <property type="nucleotide sequence ID" value="NZ_JACHHX010000010.1"/>
</dbReference>
<keyword evidence="3 5" id="KW-0560">Oxidoreductase</keyword>
<dbReference type="InterPro" id="IPR029759">
    <property type="entry name" value="GPX_AS"/>
</dbReference>
<feature type="chain" id="PRO_5030846190" description="Glutathione peroxidase" evidence="6">
    <location>
        <begin position="25"/>
        <end position="189"/>
    </location>
</feature>
<feature type="domain" description="Thioredoxin" evidence="7">
    <location>
        <begin position="22"/>
        <end position="183"/>
    </location>
</feature>
<reference evidence="8 9" key="1">
    <citation type="submission" date="2020-08" db="EMBL/GenBank/DDBJ databases">
        <title>Genomic Encyclopedia of Type Strains, Phase IV (KMG-IV): sequencing the most valuable type-strain genomes for metagenomic binning, comparative biology and taxonomic classification.</title>
        <authorList>
            <person name="Goeker M."/>
        </authorList>
    </citation>
    <scope>NUCLEOTIDE SEQUENCE [LARGE SCALE GENOMIC DNA]</scope>
    <source>
        <strain evidence="8 9">DSM 25897</strain>
    </source>
</reference>
<dbReference type="GO" id="GO:0034599">
    <property type="term" value="P:cellular response to oxidative stress"/>
    <property type="evidence" value="ECO:0007669"/>
    <property type="project" value="TreeGrafter"/>
</dbReference>
<dbReference type="Pfam" id="PF00255">
    <property type="entry name" value="GSHPx"/>
    <property type="match status" value="1"/>
</dbReference>
<comment type="caution">
    <text evidence="8">The sequence shown here is derived from an EMBL/GenBank/DDBJ whole genome shotgun (WGS) entry which is preliminary data.</text>
</comment>
<feature type="signal peptide" evidence="6">
    <location>
        <begin position="1"/>
        <end position="24"/>
    </location>
</feature>